<proteinExistence type="predicted"/>
<dbReference type="EMBL" id="CM027682">
    <property type="protein sequence ID" value="KAG0536332.1"/>
    <property type="molecule type" value="Genomic_DNA"/>
</dbReference>
<accession>A0A921RC79</accession>
<sequence length="168" mass="18988">MVHPFHSKQAVDRKYLGSMPPSKRLQITCPAWLVGSHRRGFVSFLVGSSTSRPSPPVAVAAAAAALYERLYVCVTVTGGRGGARRERLPEVSAGRRHKSTHRHFDWELEILAWNWQGSAAHPYIRLQQFSRRRKAHHTNKVEGTGRSLDKDKATGQGEWWTGGYRFLR</sequence>
<evidence type="ECO:0000313" key="2">
    <source>
        <dbReference type="Proteomes" id="UP000807115"/>
    </source>
</evidence>
<evidence type="ECO:0000313" key="1">
    <source>
        <dbReference type="EMBL" id="KAG0536332.1"/>
    </source>
</evidence>
<name>A0A921RC79_SORBI</name>
<protein>
    <submittedName>
        <fullName evidence="1">Uncharacterized protein</fullName>
    </submittedName>
</protein>
<dbReference type="Proteomes" id="UP000807115">
    <property type="component" value="Chromosome 3"/>
</dbReference>
<comment type="caution">
    <text evidence="1">The sequence shown here is derived from an EMBL/GenBank/DDBJ whole genome shotgun (WGS) entry which is preliminary data.</text>
</comment>
<reference evidence="1" key="2">
    <citation type="submission" date="2020-10" db="EMBL/GenBank/DDBJ databases">
        <authorList>
            <person name="Cooper E.A."/>
            <person name="Brenton Z.W."/>
            <person name="Flinn B.S."/>
            <person name="Jenkins J."/>
            <person name="Shu S."/>
            <person name="Flowers D."/>
            <person name="Luo F."/>
            <person name="Wang Y."/>
            <person name="Xia P."/>
            <person name="Barry K."/>
            <person name="Daum C."/>
            <person name="Lipzen A."/>
            <person name="Yoshinaga Y."/>
            <person name="Schmutz J."/>
            <person name="Saski C."/>
            <person name="Vermerris W."/>
            <person name="Kresovich S."/>
        </authorList>
    </citation>
    <scope>NUCLEOTIDE SEQUENCE</scope>
</reference>
<gene>
    <name evidence="1" type="ORF">BDA96_03G054400</name>
</gene>
<organism evidence="1 2">
    <name type="scientific">Sorghum bicolor</name>
    <name type="common">Sorghum</name>
    <name type="synonym">Sorghum vulgare</name>
    <dbReference type="NCBI Taxonomy" id="4558"/>
    <lineage>
        <taxon>Eukaryota</taxon>
        <taxon>Viridiplantae</taxon>
        <taxon>Streptophyta</taxon>
        <taxon>Embryophyta</taxon>
        <taxon>Tracheophyta</taxon>
        <taxon>Spermatophyta</taxon>
        <taxon>Magnoliopsida</taxon>
        <taxon>Liliopsida</taxon>
        <taxon>Poales</taxon>
        <taxon>Poaceae</taxon>
        <taxon>PACMAD clade</taxon>
        <taxon>Panicoideae</taxon>
        <taxon>Andropogonodae</taxon>
        <taxon>Andropogoneae</taxon>
        <taxon>Sorghinae</taxon>
        <taxon>Sorghum</taxon>
    </lineage>
</organism>
<dbReference type="AlphaFoldDB" id="A0A921RC79"/>
<reference evidence="1" key="1">
    <citation type="journal article" date="2019" name="BMC Genomics">
        <title>A new reference genome for Sorghum bicolor reveals high levels of sequence similarity between sweet and grain genotypes: implications for the genetics of sugar metabolism.</title>
        <authorList>
            <person name="Cooper E.A."/>
            <person name="Brenton Z.W."/>
            <person name="Flinn B.S."/>
            <person name="Jenkins J."/>
            <person name="Shu S."/>
            <person name="Flowers D."/>
            <person name="Luo F."/>
            <person name="Wang Y."/>
            <person name="Xia P."/>
            <person name="Barry K."/>
            <person name="Daum C."/>
            <person name="Lipzen A."/>
            <person name="Yoshinaga Y."/>
            <person name="Schmutz J."/>
            <person name="Saski C."/>
            <person name="Vermerris W."/>
            <person name="Kresovich S."/>
        </authorList>
    </citation>
    <scope>NUCLEOTIDE SEQUENCE</scope>
</reference>